<keyword evidence="14" id="KW-0676">Redox-active center</keyword>
<evidence type="ECO:0000256" key="3">
    <source>
        <dbReference type="ARBA" id="ARBA00008207"/>
    </source>
</evidence>
<evidence type="ECO:0000256" key="5">
    <source>
        <dbReference type="ARBA" id="ARBA00016895"/>
    </source>
</evidence>
<proteinExistence type="inferred from homology"/>
<protein>
    <recommendedName>
        <fullName evidence="5">Epoxyqueuosine reductase QueH</fullName>
        <ecNumber evidence="4">1.17.99.6</ecNumber>
    </recommendedName>
    <alternativeName>
        <fullName evidence="15">Queuosine biosynthesis protein QueH</fullName>
    </alternativeName>
</protein>
<evidence type="ECO:0000313" key="18">
    <source>
        <dbReference type="Proteomes" id="UP000064525"/>
    </source>
</evidence>
<keyword evidence="8" id="KW-0479">Metal-binding</keyword>
<dbReference type="GO" id="GO:0046872">
    <property type="term" value="F:metal ion binding"/>
    <property type="evidence" value="ECO:0007669"/>
    <property type="project" value="UniProtKB-KW"/>
</dbReference>
<evidence type="ECO:0000256" key="1">
    <source>
        <dbReference type="ARBA" id="ARBA00002268"/>
    </source>
</evidence>
<dbReference type="PANTHER" id="PTHR36701">
    <property type="entry name" value="EPOXYQUEUOSINE REDUCTASE QUEH"/>
    <property type="match status" value="1"/>
</dbReference>
<comment type="pathway">
    <text evidence="2">tRNA modification; tRNA-queuosine biosynthesis.</text>
</comment>
<evidence type="ECO:0000256" key="7">
    <source>
        <dbReference type="ARBA" id="ARBA00022694"/>
    </source>
</evidence>
<dbReference type="InterPro" id="IPR003828">
    <property type="entry name" value="QueH"/>
</dbReference>
<evidence type="ECO:0000256" key="14">
    <source>
        <dbReference type="ARBA" id="ARBA00023284"/>
    </source>
</evidence>
<evidence type="ECO:0000256" key="2">
    <source>
        <dbReference type="ARBA" id="ARBA00004691"/>
    </source>
</evidence>
<dbReference type="EMBL" id="LN907858">
    <property type="protein sequence ID" value="CUU40956.1"/>
    <property type="molecule type" value="Genomic_DNA"/>
</dbReference>
<evidence type="ECO:0000256" key="6">
    <source>
        <dbReference type="ARBA" id="ARBA00022485"/>
    </source>
</evidence>
<keyword evidence="10" id="KW-0560">Oxidoreductase</keyword>
<evidence type="ECO:0000256" key="13">
    <source>
        <dbReference type="ARBA" id="ARBA00023157"/>
    </source>
</evidence>
<dbReference type="UniPathway" id="UPA00392"/>
<sequence length="419" mass="47982">MSCHFGILQTRKMSKPTPYDMLVHICCSVDSHYFLSELQKIYPNSKMLGYFYNPNIHPKEEYDLRLLDVERSCKMLGVDLIEGEYEIHKWFDDVRGLECEPEKGKRCVKCFDMRLEKSAQVAQKMSIHSFTSTLLASPLKEQEILYAEGDEIACAYGLDFVKINVRSNGGTQAQSVLANKDRLYKQTYCGCQFALNKQREKQNQFPLELMSNIGRQIAPDSNEERQLVFAMRDKCECEGVEYILYKHPKMIWRNLRSLCIKNSEVIGSYVLTHSRSKNMVKTSNITYIKQSIHIAPFLLQANVLGERLESAKSEVGGSADVQNVLHKSVSIWLGYARHDDSVFISVEDINALLGTSYHCAQDMVYCPPLYKDELMLRTMLCGADSLNPIIILDSRIEDSMKVFINAHFQESNVFGIITH</sequence>
<dbReference type="GO" id="GO:0051539">
    <property type="term" value="F:4 iron, 4 sulfur cluster binding"/>
    <property type="evidence" value="ECO:0007669"/>
    <property type="project" value="UniProtKB-KW"/>
</dbReference>
<comment type="catalytic activity">
    <reaction evidence="16">
        <text>epoxyqueuosine(34) in tRNA + AH2 = queuosine(34) in tRNA + A + H2O</text>
        <dbReference type="Rhea" id="RHEA:32159"/>
        <dbReference type="Rhea" id="RHEA-COMP:18571"/>
        <dbReference type="Rhea" id="RHEA-COMP:18582"/>
        <dbReference type="ChEBI" id="CHEBI:13193"/>
        <dbReference type="ChEBI" id="CHEBI:15377"/>
        <dbReference type="ChEBI" id="CHEBI:17499"/>
        <dbReference type="ChEBI" id="CHEBI:194431"/>
        <dbReference type="ChEBI" id="CHEBI:194443"/>
        <dbReference type="EC" id="1.17.99.6"/>
    </reaction>
</comment>
<dbReference type="Proteomes" id="UP000064525">
    <property type="component" value="Chromosome I"/>
</dbReference>
<organism evidence="17 18">
    <name type="scientific">Helicobacter typhlonius</name>
    <dbReference type="NCBI Taxonomy" id="76936"/>
    <lineage>
        <taxon>Bacteria</taxon>
        <taxon>Pseudomonadati</taxon>
        <taxon>Campylobacterota</taxon>
        <taxon>Epsilonproteobacteria</taxon>
        <taxon>Campylobacterales</taxon>
        <taxon>Helicobacteraceae</taxon>
        <taxon>Helicobacter</taxon>
    </lineage>
</organism>
<keyword evidence="12" id="KW-0411">Iron-sulfur</keyword>
<evidence type="ECO:0000256" key="8">
    <source>
        <dbReference type="ARBA" id="ARBA00022723"/>
    </source>
</evidence>
<keyword evidence="9" id="KW-0671">Queuosine biosynthesis</keyword>
<dbReference type="Pfam" id="PF02677">
    <property type="entry name" value="QueH"/>
    <property type="match status" value="1"/>
</dbReference>
<keyword evidence="6" id="KW-0004">4Fe-4S</keyword>
<dbReference type="GO" id="GO:0052693">
    <property type="term" value="F:epoxyqueuosine reductase activity"/>
    <property type="evidence" value="ECO:0007669"/>
    <property type="project" value="UniProtKB-EC"/>
</dbReference>
<dbReference type="EC" id="1.17.99.6" evidence="4"/>
<dbReference type="PANTHER" id="PTHR36701:SF1">
    <property type="entry name" value="EPOXYQUEUOSINE REDUCTASE QUEH"/>
    <property type="match status" value="1"/>
</dbReference>
<gene>
    <name evidence="17" type="ORF">BN2458_PEG2073</name>
</gene>
<reference evidence="18" key="1">
    <citation type="submission" date="2015-11" db="EMBL/GenBank/DDBJ databases">
        <authorList>
            <person name="Anvar S.Y."/>
        </authorList>
    </citation>
    <scope>NUCLEOTIDE SEQUENCE [LARGE SCALE GENOMIC DNA]</scope>
</reference>
<comment type="similarity">
    <text evidence="3">Belongs to the QueH family.</text>
</comment>
<evidence type="ECO:0000256" key="12">
    <source>
        <dbReference type="ARBA" id="ARBA00023014"/>
    </source>
</evidence>
<name>A0A0S4PY64_9HELI</name>
<keyword evidence="7" id="KW-0819">tRNA processing</keyword>
<evidence type="ECO:0000256" key="15">
    <source>
        <dbReference type="ARBA" id="ARBA00031446"/>
    </source>
</evidence>
<dbReference type="KEGG" id="hty:BN2458_PEG2073"/>
<evidence type="ECO:0000256" key="9">
    <source>
        <dbReference type="ARBA" id="ARBA00022785"/>
    </source>
</evidence>
<evidence type="ECO:0000313" key="17">
    <source>
        <dbReference type="EMBL" id="CUU40956.1"/>
    </source>
</evidence>
<keyword evidence="13" id="KW-1015">Disulfide bond</keyword>
<evidence type="ECO:0000256" key="10">
    <source>
        <dbReference type="ARBA" id="ARBA00023002"/>
    </source>
</evidence>
<dbReference type="PATRIC" id="fig|76936.10.peg.2023"/>
<comment type="function">
    <text evidence="1">Catalyzes the conversion of epoxyqueuosine (oQ) to queuosine (Q), which is a hypermodified base found in the wobble positions of tRNA(Asp), tRNA(Asn), tRNA(His) and tRNA(Tyr).</text>
</comment>
<dbReference type="GO" id="GO:0008616">
    <property type="term" value="P:tRNA queuosine(34) biosynthetic process"/>
    <property type="evidence" value="ECO:0007669"/>
    <property type="project" value="UniProtKB-UniPathway"/>
</dbReference>
<keyword evidence="11" id="KW-0408">Iron</keyword>
<evidence type="ECO:0000256" key="4">
    <source>
        <dbReference type="ARBA" id="ARBA00012622"/>
    </source>
</evidence>
<evidence type="ECO:0000256" key="16">
    <source>
        <dbReference type="ARBA" id="ARBA00047415"/>
    </source>
</evidence>
<keyword evidence="17" id="KW-0378">Hydrolase</keyword>
<dbReference type="AlphaFoldDB" id="A0A0S4PY64"/>
<dbReference type="GO" id="GO:0016787">
    <property type="term" value="F:hydrolase activity"/>
    <property type="evidence" value="ECO:0007669"/>
    <property type="project" value="UniProtKB-KW"/>
</dbReference>
<accession>A0A0S4PY64</accession>
<evidence type="ECO:0000256" key="11">
    <source>
        <dbReference type="ARBA" id="ARBA00023004"/>
    </source>
</evidence>